<evidence type="ECO:0000256" key="1">
    <source>
        <dbReference type="SAM" id="MobiDB-lite"/>
    </source>
</evidence>
<proteinExistence type="predicted"/>
<accession>A0ABN7WBN2</accession>
<organism evidence="2 3">
    <name type="scientific">Gigaspora margarita</name>
    <dbReference type="NCBI Taxonomy" id="4874"/>
    <lineage>
        <taxon>Eukaryota</taxon>
        <taxon>Fungi</taxon>
        <taxon>Fungi incertae sedis</taxon>
        <taxon>Mucoromycota</taxon>
        <taxon>Glomeromycotina</taxon>
        <taxon>Glomeromycetes</taxon>
        <taxon>Diversisporales</taxon>
        <taxon>Gigasporaceae</taxon>
        <taxon>Gigaspora</taxon>
    </lineage>
</organism>
<name>A0ABN7WBN2_GIGMA</name>
<feature type="non-terminal residue" evidence="2">
    <location>
        <position position="1"/>
    </location>
</feature>
<sequence length="55" mass="6508">KEVNLSVENLESLEIYQELYNAQVEEEEEENKNDVESSLNIDLDDYNLDEEKETI</sequence>
<dbReference type="EMBL" id="CAJVQB010035960">
    <property type="protein sequence ID" value="CAG8823266.1"/>
    <property type="molecule type" value="Genomic_DNA"/>
</dbReference>
<keyword evidence="3" id="KW-1185">Reference proteome</keyword>
<comment type="caution">
    <text evidence="2">The sequence shown here is derived from an EMBL/GenBank/DDBJ whole genome shotgun (WGS) entry which is preliminary data.</text>
</comment>
<dbReference type="Proteomes" id="UP000789901">
    <property type="component" value="Unassembled WGS sequence"/>
</dbReference>
<gene>
    <name evidence="2" type="ORF">GMARGA_LOCUS28295</name>
</gene>
<feature type="region of interest" description="Disordered" evidence="1">
    <location>
        <begin position="24"/>
        <end position="55"/>
    </location>
</feature>
<evidence type="ECO:0000313" key="3">
    <source>
        <dbReference type="Proteomes" id="UP000789901"/>
    </source>
</evidence>
<reference evidence="2 3" key="1">
    <citation type="submission" date="2021-06" db="EMBL/GenBank/DDBJ databases">
        <authorList>
            <person name="Kallberg Y."/>
            <person name="Tangrot J."/>
            <person name="Rosling A."/>
        </authorList>
    </citation>
    <scope>NUCLEOTIDE SEQUENCE [LARGE SCALE GENOMIC DNA]</scope>
    <source>
        <strain evidence="2 3">120-4 pot B 10/14</strain>
    </source>
</reference>
<evidence type="ECO:0000313" key="2">
    <source>
        <dbReference type="EMBL" id="CAG8823266.1"/>
    </source>
</evidence>
<protein>
    <submittedName>
        <fullName evidence="2">39940_t:CDS:1</fullName>
    </submittedName>
</protein>
<feature type="compositionally biased region" description="Acidic residues" evidence="1">
    <location>
        <begin position="42"/>
        <end position="55"/>
    </location>
</feature>